<dbReference type="InterPro" id="IPR025650">
    <property type="entry name" value="Alkyl-DHAP_Synthase"/>
</dbReference>
<evidence type="ECO:0000256" key="5">
    <source>
        <dbReference type="ARBA" id="ARBA00022827"/>
    </source>
</evidence>
<dbReference type="SUPFAM" id="SSF51735">
    <property type="entry name" value="NAD(P)-binding Rossmann-fold domains"/>
    <property type="match status" value="1"/>
</dbReference>
<evidence type="ECO:0000256" key="3">
    <source>
        <dbReference type="ARBA" id="ARBA00012385"/>
    </source>
</evidence>
<proteinExistence type="inferred from homology"/>
<dbReference type="InterPro" id="IPR013120">
    <property type="entry name" value="FAR_NAD-bd"/>
</dbReference>
<dbReference type="InterPro" id="IPR006094">
    <property type="entry name" value="Oxid_FAD_bind_N"/>
</dbReference>
<evidence type="ECO:0000259" key="7">
    <source>
        <dbReference type="PROSITE" id="PS51387"/>
    </source>
</evidence>
<keyword evidence="9" id="KW-1185">Reference proteome</keyword>
<evidence type="ECO:0000256" key="6">
    <source>
        <dbReference type="ARBA" id="ARBA00031574"/>
    </source>
</evidence>
<dbReference type="InterPro" id="IPR016171">
    <property type="entry name" value="Vanillyl_alc_oxidase_C-sub2"/>
</dbReference>
<dbReference type="Gene3D" id="3.40.50.720">
    <property type="entry name" value="NAD(P)-binding Rossmann-like Domain"/>
    <property type="match status" value="1"/>
</dbReference>
<keyword evidence="5" id="KW-0274">FAD</keyword>
<dbReference type="InterPro" id="IPR016166">
    <property type="entry name" value="FAD-bd_PCMH"/>
</dbReference>
<dbReference type="InterPro" id="IPR002123">
    <property type="entry name" value="Plipid/glycerol_acylTrfase"/>
</dbReference>
<dbReference type="Gene3D" id="3.40.462.40">
    <property type="entry name" value="FAD-linked oxidase, cap domain/gating helix"/>
    <property type="match status" value="1"/>
</dbReference>
<sequence>MSVTLFQAMSAPPRAEGVDFCRAHPLDLRLDGAVLVTGATGFVGGGILFSLLSRAEELGLTKIVLMVRRRAGKTVEERLQKLKENSMFDGLRETFDQLVVGLEGDVSQQNFGWKEHEKSWPHQERLKAVLHCAGDVRFQQPMQQAAVSLVSATLQVQQLASQWRSKRFLFVSTAFVHAVPPSSTEALEEKLVELRDFDAMELYRDAMSHGSWAKTAMRELGFPNTYTFAKAIAEHLVIRACEADELDVRIVRPSIVGPSWAFPYTGWAGDKPSTIVGAGALLARRGVRVFRDGFDHPCPVVPVDMVADLTVRALCGASNAEPGFELGFMSKLLRASSNATVFYYANSILNVFPIHFLDAVRICLERIFSMFGQKLSKEFSTVVRVLVSCRSLPMDYHPFSSPSTPWRFKSCLRLAEEWDLFEYVLICGRAAYAFALNPLQGPERGYAKEFSEIRICSKETAMTDALLAFVHPEASIFYSIAAFVVRLGLSWISLTVTVDGTSLSSITSLDAPLVLCPQHRSVLDFVIIGLMCSQLQPLLPLHLPHVAADAEFSNLPVLGWALSGLGAFFVRRGGGAVQPDPALRAKVGRVFQSGRPLEVFLEGLRSRGRRQLRLRTGLLKALRDISQRTVALVPLAMSYELLPEDESLYKEMCGLPRDPLRTLDLLFWVVRGLKDELPPVGEAFMRSSSCQAVLRECERWPLLLQAATLTPLRRRLPRPWAKWLVEGPDDSGPQEKQQSLDELATALCAHLTAAEQAAQNCIDALRKNGIVEVTEEHLVQETKPLLSPLVPSAVSRHLGAFFVLNSIADTKFIAQYVDGRPAAQITSQRYKALGQQPMYRLWELFQRKLSVPLTVRDLMPERPMPDLPKPAEGLEEILAAVLPQEGRVRMDADARLRAGTGHGLADIWRLRTRLLERFPDAVVRPETEEEVQALLNAAMSYNHGVGFGIIPVGMEPDSMELSTLGGWIATRASGMKRARYGNIEDMVLEVRLITPGGAIWQRHGDPKAQAETAIGRASTNIGLPAMVLGSEGCLGVITSAVVRVRPLPQVVEYQSVVFPDWDRGASWMREVARMPAGLRPASCRLMDQNQLQLAQALKQGSEEISAWQSLRNSLKDAFLHWKGISLEDAAAVTLVFEGHRAEVNLQKKEISKLVSMAGGLWGGASAGSAGYTLTFAIAYLRDFGLDYRILSESLETMVPWSTIHEVWPAVKMAVQREHRQLRLPGKPFMSCRMTQLYDEGGVLYMYLAICTTGLEAQSALAAFESLEHAARCAILNAGGCLSHHHGVGKLRASLLPETQSLVLTQALRNFKMALDPSNVLAARNGTWCTTALEGSDSQSLASDAHESED</sequence>
<evidence type="ECO:0000256" key="1">
    <source>
        <dbReference type="ARBA" id="ARBA00004670"/>
    </source>
</evidence>
<dbReference type="Pfam" id="PF01565">
    <property type="entry name" value="FAD_binding_4"/>
    <property type="match status" value="1"/>
</dbReference>
<dbReference type="Pfam" id="PF02913">
    <property type="entry name" value="FAD-oxidase_C"/>
    <property type="match status" value="1"/>
</dbReference>
<dbReference type="InterPro" id="IPR016164">
    <property type="entry name" value="FAD-linked_Oxase-like_C"/>
</dbReference>
<dbReference type="Pfam" id="PF01553">
    <property type="entry name" value="Acyltransferase"/>
    <property type="match status" value="1"/>
</dbReference>
<dbReference type="SUPFAM" id="SSF69593">
    <property type="entry name" value="Glycerol-3-phosphate (1)-acyltransferase"/>
    <property type="match status" value="1"/>
</dbReference>
<dbReference type="InterPro" id="IPR016167">
    <property type="entry name" value="FAD-bd_PCMH_sub1"/>
</dbReference>
<evidence type="ECO:0000313" key="8">
    <source>
        <dbReference type="EMBL" id="CAK9022546.1"/>
    </source>
</evidence>
<organism evidence="8 9">
    <name type="scientific">Durusdinium trenchii</name>
    <dbReference type="NCBI Taxonomy" id="1381693"/>
    <lineage>
        <taxon>Eukaryota</taxon>
        <taxon>Sar</taxon>
        <taxon>Alveolata</taxon>
        <taxon>Dinophyceae</taxon>
        <taxon>Suessiales</taxon>
        <taxon>Symbiodiniaceae</taxon>
        <taxon>Durusdinium</taxon>
    </lineage>
</organism>
<protein>
    <recommendedName>
        <fullName evidence="3">alkylglycerone-phosphate synthase</fullName>
        <ecNumber evidence="3">2.5.1.26</ecNumber>
    </recommendedName>
    <alternativeName>
        <fullName evidence="6">Alkylglycerone-phosphate synthase</fullName>
    </alternativeName>
</protein>
<dbReference type="Gene3D" id="3.30.43.10">
    <property type="entry name" value="Uridine Diphospho-n-acetylenolpyruvylglucosamine Reductase, domain 2"/>
    <property type="match status" value="1"/>
</dbReference>
<dbReference type="PANTHER" id="PTHR46568">
    <property type="entry name" value="ALKYLDIHYDROXYACETONEPHOSPHATE SYNTHASE, PEROXISOMAL"/>
    <property type="match status" value="1"/>
</dbReference>
<dbReference type="PROSITE" id="PS51387">
    <property type="entry name" value="FAD_PCMH"/>
    <property type="match status" value="1"/>
</dbReference>
<dbReference type="PANTHER" id="PTHR46568:SF1">
    <property type="entry name" value="ALKYLDIHYDROXYACETONEPHOSPHATE SYNTHASE, PEROXISOMAL"/>
    <property type="match status" value="1"/>
</dbReference>
<gene>
    <name evidence="8" type="ORF">SCF082_LOCUS15831</name>
</gene>
<comment type="caution">
    <text evidence="8">The sequence shown here is derived from an EMBL/GenBank/DDBJ whole genome shotgun (WGS) entry which is preliminary data.</text>
</comment>
<comment type="pathway">
    <text evidence="1">Glycerolipid metabolism; ether lipid biosynthesis.</text>
</comment>
<dbReference type="Pfam" id="PF07993">
    <property type="entry name" value="NAD_binding_4"/>
    <property type="match status" value="1"/>
</dbReference>
<dbReference type="Proteomes" id="UP001642464">
    <property type="component" value="Unassembled WGS sequence"/>
</dbReference>
<feature type="domain" description="FAD-binding PCMH-type" evidence="7">
    <location>
        <begin position="858"/>
        <end position="1047"/>
    </location>
</feature>
<dbReference type="InterPro" id="IPR036291">
    <property type="entry name" value="NAD(P)-bd_dom_sf"/>
</dbReference>
<evidence type="ECO:0000313" key="9">
    <source>
        <dbReference type="Proteomes" id="UP001642464"/>
    </source>
</evidence>
<dbReference type="Gene3D" id="1.10.45.10">
    <property type="entry name" value="Vanillyl-alcohol Oxidase, Chain A, domain 4"/>
    <property type="match status" value="1"/>
</dbReference>
<dbReference type="InterPro" id="IPR036318">
    <property type="entry name" value="FAD-bd_PCMH-like_sf"/>
</dbReference>
<dbReference type="SMART" id="SM00563">
    <property type="entry name" value="PlsC"/>
    <property type="match status" value="1"/>
</dbReference>
<evidence type="ECO:0000256" key="2">
    <source>
        <dbReference type="ARBA" id="ARBA00008000"/>
    </source>
</evidence>
<dbReference type="EMBL" id="CAXAMM010010191">
    <property type="protein sequence ID" value="CAK9022546.1"/>
    <property type="molecule type" value="Genomic_DNA"/>
</dbReference>
<name>A0ABP0K6Y0_9DINO</name>
<comment type="similarity">
    <text evidence="2">Belongs to the FAD-binding oxidoreductase/transferase type 4 family.</text>
</comment>
<reference evidence="8 9" key="1">
    <citation type="submission" date="2024-02" db="EMBL/GenBank/DDBJ databases">
        <authorList>
            <person name="Chen Y."/>
            <person name="Shah S."/>
            <person name="Dougan E. K."/>
            <person name="Thang M."/>
            <person name="Chan C."/>
        </authorList>
    </citation>
    <scope>NUCLEOTIDE SEQUENCE [LARGE SCALE GENOMIC DNA]</scope>
</reference>
<keyword evidence="4" id="KW-0285">Flavoprotein</keyword>
<dbReference type="EC" id="2.5.1.26" evidence="3"/>
<dbReference type="InterPro" id="IPR004113">
    <property type="entry name" value="FAD-bd_oxidored_4_C"/>
</dbReference>
<evidence type="ECO:0000256" key="4">
    <source>
        <dbReference type="ARBA" id="ARBA00022630"/>
    </source>
</evidence>
<accession>A0ABP0K6Y0</accession>
<dbReference type="SUPFAM" id="SSF55103">
    <property type="entry name" value="FAD-linked oxidases, C-terminal domain"/>
    <property type="match status" value="1"/>
</dbReference>
<dbReference type="SUPFAM" id="SSF56176">
    <property type="entry name" value="FAD-binding/transporter-associated domain-like"/>
    <property type="match status" value="1"/>
</dbReference>